<accession>A0A1E3PL54</accession>
<keyword evidence="6" id="KW-0479">Metal-binding</keyword>
<evidence type="ECO:0000256" key="5">
    <source>
        <dbReference type="ARBA" id="ARBA00013561"/>
    </source>
</evidence>
<evidence type="ECO:0000256" key="11">
    <source>
        <dbReference type="ARBA" id="ARBA00030412"/>
    </source>
</evidence>
<sequence length="160" mass="18199">MYVMLRALIMSGATRELYVFAKLRGTLVTGIIDGLEIVDEKGQAVEQHILDHIKGWYKDKNSFYERESASGNFFANWYVKLADTKTRGRDSLPLKSQQLSAFHQLLLYHSLFSDLTNHAAVSPTIVLDLLVNDFSLELDIEVNPLILDLIYKTNGQIDYS</sequence>
<gene>
    <name evidence="12" type="ORF">NADFUDRAFT_82672</name>
</gene>
<evidence type="ECO:0000256" key="3">
    <source>
        <dbReference type="ARBA" id="ARBA00009797"/>
    </source>
</evidence>
<evidence type="ECO:0000256" key="1">
    <source>
        <dbReference type="ARBA" id="ARBA00001946"/>
    </source>
</evidence>
<protein>
    <recommendedName>
        <fullName evidence="5">Exonuclease V, mitochondrial</fullName>
    </recommendedName>
    <alternativeName>
        <fullName evidence="11">Defects in morphology protein 1</fullName>
    </alternativeName>
</protein>
<dbReference type="PANTHER" id="PTHR14464:SF4">
    <property type="entry name" value="EXONUCLEASE V"/>
    <property type="match status" value="1"/>
</dbReference>
<evidence type="ECO:0000313" key="13">
    <source>
        <dbReference type="Proteomes" id="UP000095009"/>
    </source>
</evidence>
<proteinExistence type="inferred from homology"/>
<dbReference type="OrthoDB" id="354769at2759"/>
<name>A0A1E3PL54_9ASCO</name>
<evidence type="ECO:0000256" key="8">
    <source>
        <dbReference type="ARBA" id="ARBA00022839"/>
    </source>
</evidence>
<dbReference type="PANTHER" id="PTHR14464">
    <property type="entry name" value="EXONUCLEASE V"/>
    <property type="match status" value="1"/>
</dbReference>
<keyword evidence="10" id="KW-0411">Iron-sulfur</keyword>
<comment type="subunit">
    <text evidence="4">Monomer.</text>
</comment>
<dbReference type="GO" id="GO:0045145">
    <property type="term" value="F:single-stranded DNA 5'-3' DNA exonuclease activity"/>
    <property type="evidence" value="ECO:0007669"/>
    <property type="project" value="InterPro"/>
</dbReference>
<dbReference type="Pfam" id="PF09810">
    <property type="entry name" value="Exo5"/>
    <property type="match status" value="1"/>
</dbReference>
<dbReference type="AlphaFoldDB" id="A0A1E3PL54"/>
<comment type="cofactor">
    <cofactor evidence="1">
        <name>Mg(2+)</name>
        <dbReference type="ChEBI" id="CHEBI:18420"/>
    </cofactor>
</comment>
<evidence type="ECO:0000313" key="12">
    <source>
        <dbReference type="EMBL" id="ODQ65682.1"/>
    </source>
</evidence>
<keyword evidence="13" id="KW-1185">Reference proteome</keyword>
<keyword evidence="6" id="KW-0004">4Fe-4S</keyword>
<comment type="similarity">
    <text evidence="3">Belongs to the EXO5 family.</text>
</comment>
<evidence type="ECO:0000256" key="9">
    <source>
        <dbReference type="ARBA" id="ARBA00023004"/>
    </source>
</evidence>
<dbReference type="GO" id="GO:0005634">
    <property type="term" value="C:nucleus"/>
    <property type="evidence" value="ECO:0007669"/>
    <property type="project" value="TreeGrafter"/>
</dbReference>
<reference evidence="12 13" key="1">
    <citation type="journal article" date="2016" name="Proc. Natl. Acad. Sci. U.S.A.">
        <title>Comparative genomics of biotechnologically important yeasts.</title>
        <authorList>
            <person name="Riley R."/>
            <person name="Haridas S."/>
            <person name="Wolfe K.H."/>
            <person name="Lopes M.R."/>
            <person name="Hittinger C.T."/>
            <person name="Goeker M."/>
            <person name="Salamov A.A."/>
            <person name="Wisecaver J.H."/>
            <person name="Long T.M."/>
            <person name="Calvey C.H."/>
            <person name="Aerts A.L."/>
            <person name="Barry K.W."/>
            <person name="Choi C."/>
            <person name="Clum A."/>
            <person name="Coughlan A.Y."/>
            <person name="Deshpande S."/>
            <person name="Douglass A.P."/>
            <person name="Hanson S.J."/>
            <person name="Klenk H.-P."/>
            <person name="LaButti K.M."/>
            <person name="Lapidus A."/>
            <person name="Lindquist E.A."/>
            <person name="Lipzen A.M."/>
            <person name="Meier-Kolthoff J.P."/>
            <person name="Ohm R.A."/>
            <person name="Otillar R.P."/>
            <person name="Pangilinan J.L."/>
            <person name="Peng Y."/>
            <person name="Rokas A."/>
            <person name="Rosa C.A."/>
            <person name="Scheuner C."/>
            <person name="Sibirny A.A."/>
            <person name="Slot J.C."/>
            <person name="Stielow J.B."/>
            <person name="Sun H."/>
            <person name="Kurtzman C.P."/>
            <person name="Blackwell M."/>
            <person name="Grigoriev I.V."/>
            <person name="Jeffries T.W."/>
        </authorList>
    </citation>
    <scope>NUCLEOTIDE SEQUENCE [LARGE SCALE GENOMIC DNA]</scope>
    <source>
        <strain evidence="12 13">DSM 6958</strain>
    </source>
</reference>
<comment type="cofactor">
    <cofactor evidence="2">
        <name>[4Fe-4S] cluster</name>
        <dbReference type="ChEBI" id="CHEBI:49883"/>
    </cofactor>
</comment>
<dbReference type="Proteomes" id="UP000095009">
    <property type="component" value="Unassembled WGS sequence"/>
</dbReference>
<dbReference type="EMBL" id="KV454409">
    <property type="protein sequence ID" value="ODQ65682.1"/>
    <property type="molecule type" value="Genomic_DNA"/>
</dbReference>
<keyword evidence="8" id="KW-0269">Exonuclease</keyword>
<evidence type="ECO:0000256" key="4">
    <source>
        <dbReference type="ARBA" id="ARBA00011245"/>
    </source>
</evidence>
<evidence type="ECO:0000256" key="7">
    <source>
        <dbReference type="ARBA" id="ARBA00022722"/>
    </source>
</evidence>
<dbReference type="InterPro" id="IPR019190">
    <property type="entry name" value="EXOV"/>
</dbReference>
<keyword evidence="7" id="KW-0540">Nuclease</keyword>
<evidence type="ECO:0000256" key="6">
    <source>
        <dbReference type="ARBA" id="ARBA00022485"/>
    </source>
</evidence>
<dbReference type="GO" id="GO:0036297">
    <property type="term" value="P:interstrand cross-link repair"/>
    <property type="evidence" value="ECO:0007669"/>
    <property type="project" value="TreeGrafter"/>
</dbReference>
<evidence type="ECO:0000256" key="2">
    <source>
        <dbReference type="ARBA" id="ARBA00001966"/>
    </source>
</evidence>
<keyword evidence="8" id="KW-0378">Hydrolase</keyword>
<evidence type="ECO:0000256" key="10">
    <source>
        <dbReference type="ARBA" id="ARBA00023014"/>
    </source>
</evidence>
<feature type="non-terminal residue" evidence="12">
    <location>
        <position position="160"/>
    </location>
</feature>
<organism evidence="12 13">
    <name type="scientific">Nadsonia fulvescens var. elongata DSM 6958</name>
    <dbReference type="NCBI Taxonomy" id="857566"/>
    <lineage>
        <taxon>Eukaryota</taxon>
        <taxon>Fungi</taxon>
        <taxon>Dikarya</taxon>
        <taxon>Ascomycota</taxon>
        <taxon>Saccharomycotina</taxon>
        <taxon>Dipodascomycetes</taxon>
        <taxon>Dipodascales</taxon>
        <taxon>Dipodascales incertae sedis</taxon>
        <taxon>Nadsonia</taxon>
    </lineage>
</organism>
<keyword evidence="9" id="KW-0408">Iron</keyword>
<dbReference type="GO" id="GO:0051539">
    <property type="term" value="F:4 iron, 4 sulfur cluster binding"/>
    <property type="evidence" value="ECO:0007669"/>
    <property type="project" value="UniProtKB-KW"/>
</dbReference>